<accession>A0A915IZR8</accession>
<feature type="region of interest" description="Disordered" evidence="4">
    <location>
        <begin position="654"/>
        <end position="678"/>
    </location>
</feature>
<protein>
    <submittedName>
        <fullName evidence="6">WD_REPEATS_REGION domain-containing protein</fullName>
    </submittedName>
</protein>
<dbReference type="InterPro" id="IPR001680">
    <property type="entry name" value="WD40_rpt"/>
</dbReference>
<dbReference type="SUPFAM" id="SSF50978">
    <property type="entry name" value="WD40 repeat-like"/>
    <property type="match status" value="1"/>
</dbReference>
<dbReference type="Proteomes" id="UP000887565">
    <property type="component" value="Unplaced"/>
</dbReference>
<evidence type="ECO:0000256" key="2">
    <source>
        <dbReference type="ARBA" id="ARBA00022737"/>
    </source>
</evidence>
<feature type="compositionally biased region" description="Polar residues" evidence="4">
    <location>
        <begin position="1"/>
        <end position="25"/>
    </location>
</feature>
<name>A0A915IZR8_ROMCU</name>
<organism evidence="5 6">
    <name type="scientific">Romanomermis culicivorax</name>
    <name type="common">Nematode worm</name>
    <dbReference type="NCBI Taxonomy" id="13658"/>
    <lineage>
        <taxon>Eukaryota</taxon>
        <taxon>Metazoa</taxon>
        <taxon>Ecdysozoa</taxon>
        <taxon>Nematoda</taxon>
        <taxon>Enoplea</taxon>
        <taxon>Dorylaimia</taxon>
        <taxon>Mermithida</taxon>
        <taxon>Mermithoidea</taxon>
        <taxon>Mermithidae</taxon>
        <taxon>Romanomermis</taxon>
    </lineage>
</organism>
<keyword evidence="5" id="KW-1185">Reference proteome</keyword>
<evidence type="ECO:0000256" key="1">
    <source>
        <dbReference type="ARBA" id="ARBA00022574"/>
    </source>
</evidence>
<keyword evidence="2" id="KW-0677">Repeat</keyword>
<reference evidence="6" key="1">
    <citation type="submission" date="2022-11" db="UniProtKB">
        <authorList>
            <consortium name="WormBaseParasite"/>
        </authorList>
    </citation>
    <scope>IDENTIFICATION</scope>
</reference>
<feature type="region of interest" description="Disordered" evidence="4">
    <location>
        <begin position="1"/>
        <end position="29"/>
    </location>
</feature>
<sequence length="678" mass="74157">MNMTIMSYQQQNDYSGPQQGANNTHHGLGSSGNKLLVSSATIASSSDDAIKSQFQTREGTYKLMTLSEFSRPSRVPLNPHQGQNVACNAPVRVSFVNLPESCNSLIARDYICFNVGRELYVYSYGGVSKVTDLSRPIDKRVYKGTFPTCHDFNRFGASSDSCPLLIGFSAGQIQLIDPFKKDSQQMSKLFNEERLTDKTRITCVKWIPSSANQFLVSHSSGFMYVYNEELNSALTVPVYQLFKQGDGFLVHTCKTKSSRNPVYRWSVGDGSVNEFAFSADGALLATAGQDGFLRIFNYHAMECVGIMRSYFGGLLCLAWSPDMRYVASGGEDDLISVYSVPEKRLICRCQGHKSWVSQVAFDPYTTLVHGASDSHLDSEEDLRSLNISSGGGPNFVSPSTSSSFPYYRQQRIANSFRGSSVPVQRRAHKESINSNTSTSMLVAPCLSYRLGSVGHDTMLCLWDLNEDILKPLSTGRLRTSALFLHSPLSSDTNVNASMSKNSKNDENSSSTAAGSTKQSGLKLKKHFMNFRGLGTQKDSDGIAFNLSTATGSDHRRDASKMGNSPTSKANSPQCLVAQNATPSTNNNNNINSKCLGTLLCPHLSDTPIVEPLINKKISHERLTVLIFREDCVVTACQEGFICTWARPGRLGAQMKHSHSVNSPNPGGSPRISSTGTVV</sequence>
<evidence type="ECO:0000313" key="5">
    <source>
        <dbReference type="Proteomes" id="UP000887565"/>
    </source>
</evidence>
<dbReference type="InterPro" id="IPR036322">
    <property type="entry name" value="WD40_repeat_dom_sf"/>
</dbReference>
<dbReference type="WBParaSite" id="nRc.2.0.1.t19198-RA">
    <property type="protein sequence ID" value="nRc.2.0.1.t19198-RA"/>
    <property type="gene ID" value="nRc.2.0.1.g19198"/>
</dbReference>
<dbReference type="InterPro" id="IPR015943">
    <property type="entry name" value="WD40/YVTN_repeat-like_dom_sf"/>
</dbReference>
<dbReference type="InterPro" id="IPR051362">
    <property type="entry name" value="WD_repeat_creC_regulators"/>
</dbReference>
<dbReference type="Gene3D" id="2.130.10.10">
    <property type="entry name" value="YVTN repeat-like/Quinoprotein amine dehydrogenase"/>
    <property type="match status" value="1"/>
</dbReference>
<keyword evidence="1 3" id="KW-0853">WD repeat</keyword>
<feature type="region of interest" description="Disordered" evidence="4">
    <location>
        <begin position="545"/>
        <end position="572"/>
    </location>
</feature>
<feature type="repeat" description="WD" evidence="3">
    <location>
        <begin position="307"/>
        <end position="348"/>
    </location>
</feature>
<feature type="compositionally biased region" description="Polar residues" evidence="4">
    <location>
        <begin position="561"/>
        <end position="572"/>
    </location>
</feature>
<evidence type="ECO:0000313" key="6">
    <source>
        <dbReference type="WBParaSite" id="nRc.2.0.1.t19198-RA"/>
    </source>
</evidence>
<feature type="compositionally biased region" description="Polar residues" evidence="4">
    <location>
        <begin position="659"/>
        <end position="678"/>
    </location>
</feature>
<dbReference type="PANTHER" id="PTHR14107">
    <property type="entry name" value="WD REPEAT PROTEIN"/>
    <property type="match status" value="1"/>
</dbReference>
<feature type="region of interest" description="Disordered" evidence="4">
    <location>
        <begin position="492"/>
        <end position="520"/>
    </location>
</feature>
<dbReference type="SMART" id="SM00320">
    <property type="entry name" value="WD40"/>
    <property type="match status" value="5"/>
</dbReference>
<dbReference type="Pfam" id="PF00400">
    <property type="entry name" value="WD40"/>
    <property type="match status" value="2"/>
</dbReference>
<dbReference type="OMA" id="KVAFDPY"/>
<evidence type="ECO:0000256" key="3">
    <source>
        <dbReference type="PROSITE-ProRule" id="PRU00221"/>
    </source>
</evidence>
<dbReference type="PANTHER" id="PTHR14107:SF16">
    <property type="entry name" value="AT02583P"/>
    <property type="match status" value="1"/>
</dbReference>
<evidence type="ECO:0000256" key="4">
    <source>
        <dbReference type="SAM" id="MobiDB-lite"/>
    </source>
</evidence>
<dbReference type="AlphaFoldDB" id="A0A915IZR8"/>
<dbReference type="PROSITE" id="PS50082">
    <property type="entry name" value="WD_REPEATS_2"/>
    <property type="match status" value="1"/>
</dbReference>
<proteinExistence type="predicted"/>